<comment type="caution">
    <text evidence="6">The sequence shown here is derived from an EMBL/GenBank/DDBJ whole genome shotgun (WGS) entry which is preliminary data.</text>
</comment>
<dbReference type="PANTHER" id="PTHR11216:SF172">
    <property type="entry name" value="EH DOMAIN-CONTAINING PROTEIN"/>
    <property type="match status" value="1"/>
</dbReference>
<dbReference type="PROSITE" id="PS00018">
    <property type="entry name" value="EF_HAND_1"/>
    <property type="match status" value="1"/>
</dbReference>
<feature type="compositionally biased region" description="Low complexity" evidence="3">
    <location>
        <begin position="481"/>
        <end position="491"/>
    </location>
</feature>
<reference evidence="6 7" key="1">
    <citation type="submission" date="2024-11" db="EMBL/GenBank/DDBJ databases">
        <title>Chromosome-level genome assembly of Eucalyptus globulus Labill. provides insights into its genome evolution.</title>
        <authorList>
            <person name="Li X."/>
        </authorList>
    </citation>
    <scope>NUCLEOTIDE SEQUENCE [LARGE SCALE GENOMIC DNA]</scope>
    <source>
        <strain evidence="6">CL2024</strain>
        <tissue evidence="6">Fresh tender leaves</tissue>
    </source>
</reference>
<dbReference type="EMBL" id="JBJKBG010000007">
    <property type="protein sequence ID" value="KAL3730976.1"/>
    <property type="molecule type" value="Genomic_DNA"/>
</dbReference>
<dbReference type="Proteomes" id="UP001634007">
    <property type="component" value="Unassembled WGS sequence"/>
</dbReference>
<keyword evidence="7" id="KW-1185">Reference proteome</keyword>
<feature type="region of interest" description="Disordered" evidence="3">
    <location>
        <begin position="158"/>
        <end position="350"/>
    </location>
</feature>
<keyword evidence="2" id="KW-0175">Coiled coil</keyword>
<evidence type="ECO:0000256" key="3">
    <source>
        <dbReference type="SAM" id="MobiDB-lite"/>
    </source>
</evidence>
<dbReference type="PROSITE" id="PS50031">
    <property type="entry name" value="EH"/>
    <property type="match status" value="2"/>
</dbReference>
<dbReference type="Gene3D" id="1.10.238.10">
    <property type="entry name" value="EF-hand"/>
    <property type="match status" value="2"/>
</dbReference>
<dbReference type="InterPro" id="IPR011992">
    <property type="entry name" value="EF-hand-dom_pair"/>
</dbReference>
<evidence type="ECO:0000256" key="2">
    <source>
        <dbReference type="SAM" id="Coils"/>
    </source>
</evidence>
<dbReference type="SMART" id="SM00054">
    <property type="entry name" value="EFh"/>
    <property type="match status" value="4"/>
</dbReference>
<dbReference type="PROSITE" id="PS50222">
    <property type="entry name" value="EF_HAND_2"/>
    <property type="match status" value="2"/>
</dbReference>
<organism evidence="6 7">
    <name type="scientific">Eucalyptus globulus</name>
    <name type="common">Tasmanian blue gum</name>
    <dbReference type="NCBI Taxonomy" id="34317"/>
    <lineage>
        <taxon>Eukaryota</taxon>
        <taxon>Viridiplantae</taxon>
        <taxon>Streptophyta</taxon>
        <taxon>Embryophyta</taxon>
        <taxon>Tracheophyta</taxon>
        <taxon>Spermatophyta</taxon>
        <taxon>Magnoliopsida</taxon>
        <taxon>eudicotyledons</taxon>
        <taxon>Gunneridae</taxon>
        <taxon>Pentapetalae</taxon>
        <taxon>rosids</taxon>
        <taxon>malvids</taxon>
        <taxon>Myrtales</taxon>
        <taxon>Myrtaceae</taxon>
        <taxon>Myrtoideae</taxon>
        <taxon>Eucalypteae</taxon>
        <taxon>Eucalyptus</taxon>
    </lineage>
</organism>
<keyword evidence="1" id="KW-0106">Calcium</keyword>
<evidence type="ECO:0000313" key="7">
    <source>
        <dbReference type="Proteomes" id="UP001634007"/>
    </source>
</evidence>
<dbReference type="PANTHER" id="PTHR11216">
    <property type="entry name" value="EH DOMAIN"/>
    <property type="match status" value="1"/>
</dbReference>
<evidence type="ECO:0000259" key="4">
    <source>
        <dbReference type="PROSITE" id="PS50031"/>
    </source>
</evidence>
<dbReference type="AlphaFoldDB" id="A0ABD3K2X2"/>
<feature type="region of interest" description="Disordered" evidence="3">
    <location>
        <begin position="755"/>
        <end position="830"/>
    </location>
</feature>
<feature type="compositionally biased region" description="Polar residues" evidence="3">
    <location>
        <begin position="286"/>
        <end position="331"/>
    </location>
</feature>
<feature type="region of interest" description="Disordered" evidence="3">
    <location>
        <begin position="1074"/>
        <end position="1120"/>
    </location>
</feature>
<feature type="compositionally biased region" description="Low complexity" evidence="3">
    <location>
        <begin position="808"/>
        <end position="824"/>
    </location>
</feature>
<feature type="compositionally biased region" description="Polar residues" evidence="3">
    <location>
        <begin position="756"/>
        <end position="774"/>
    </location>
</feature>
<proteinExistence type="predicted"/>
<feature type="region of interest" description="Disordered" evidence="3">
    <location>
        <begin position="481"/>
        <end position="535"/>
    </location>
</feature>
<dbReference type="InterPro" id="IPR018247">
    <property type="entry name" value="EF_Hand_1_Ca_BS"/>
</dbReference>
<evidence type="ECO:0000313" key="6">
    <source>
        <dbReference type="EMBL" id="KAL3730976.1"/>
    </source>
</evidence>
<feature type="coiled-coil region" evidence="2">
    <location>
        <begin position="555"/>
        <end position="666"/>
    </location>
</feature>
<protein>
    <submittedName>
        <fullName evidence="6">Uncharacterized protein</fullName>
    </submittedName>
</protein>
<feature type="compositionally biased region" description="Polar residues" evidence="3">
    <location>
        <begin position="171"/>
        <end position="180"/>
    </location>
</feature>
<feature type="domain" description="EH" evidence="4">
    <location>
        <begin position="10"/>
        <end position="100"/>
    </location>
</feature>
<accession>A0ABD3K2X2</accession>
<feature type="domain" description="EH" evidence="4">
    <location>
        <begin position="388"/>
        <end position="471"/>
    </location>
</feature>
<dbReference type="SMART" id="SM00027">
    <property type="entry name" value="EH"/>
    <property type="match status" value="2"/>
</dbReference>
<dbReference type="SUPFAM" id="SSF47473">
    <property type="entry name" value="EF-hand"/>
    <property type="match status" value="2"/>
</dbReference>
<evidence type="ECO:0000256" key="1">
    <source>
        <dbReference type="ARBA" id="ARBA00022837"/>
    </source>
</evidence>
<dbReference type="InterPro" id="IPR002048">
    <property type="entry name" value="EF_hand_dom"/>
</dbReference>
<dbReference type="Pfam" id="PF12763">
    <property type="entry name" value="EH"/>
    <property type="match status" value="2"/>
</dbReference>
<name>A0ABD3K2X2_EUCGL</name>
<feature type="compositionally biased region" description="Polar residues" evidence="3">
    <location>
        <begin position="195"/>
        <end position="204"/>
    </location>
</feature>
<feature type="domain" description="EF-hand" evidence="5">
    <location>
        <begin position="387"/>
        <end position="422"/>
    </location>
</feature>
<feature type="compositionally biased region" description="Polar residues" evidence="3">
    <location>
        <begin position="214"/>
        <end position="230"/>
    </location>
</feature>
<dbReference type="CDD" id="cd00052">
    <property type="entry name" value="EH"/>
    <property type="match status" value="2"/>
</dbReference>
<dbReference type="InterPro" id="IPR000261">
    <property type="entry name" value="EH_dom"/>
</dbReference>
<gene>
    <name evidence="6" type="ORF">ACJRO7_027926</name>
</gene>
<evidence type="ECO:0000259" key="5">
    <source>
        <dbReference type="PROSITE" id="PS50222"/>
    </source>
</evidence>
<feature type="compositionally biased region" description="Polar residues" evidence="3">
    <location>
        <begin position="1097"/>
        <end position="1120"/>
    </location>
</feature>
<feature type="domain" description="EF-hand" evidence="5">
    <location>
        <begin position="43"/>
        <end position="78"/>
    </location>
</feature>
<sequence length="1120" mass="121695">MASAQNQPANADLFDLYFRRADLDRDGRISGLEAVTFFQASGLPKPVLAKVWDYADQNRTGFLGRAEFYNALKLVTVAQKKRELTPEIVKAALYGPATAKIPAPEINLAGVPAPQPNTSTQAAAPQAGVIASSTPQSLGFGVSQAPLGVNLSQQQFSSQTSALRPPAVSGSALQSTQGAPTQGFPVRGAAVGPSLPNSSTSSDWTGGKMGGPSSGTIPQVPNRGVASSMTPHGFGISTPGHETSLPPRPQGPSATPSRPDVRDPKQMGVSGNGFASNSFFGEGAFSASQPQPRQESSALSAPNSLATSPLSAANQPSVRPNALDSLQTSYAVQPGGGQPRPAQSILRPAQQVSAASASRFSSPVVSLPSANAPSSQSQMPWPKMTQTDVQKYMKVFVEVDKDKDGKITGEQARNLFLSWRLPRDILKQVWDLSDQDNDSMLSLREFCIALYLLERYREGRTLPTVLPSNIVFDHPGQPSAGYANAASAQASVGLQQQGTAAPFSQHMAHPPRGRPPRPPAAPPSDDVVQPKQQKKVPVLEKHLVDQLSKEEQSSLSSKFQEAMDADKKVEELEKEIMDAKEKIEFCRTKMQELVLYKSRCDNRLNEIMERVSGDKREVEALAKKYEDKCRQAGDVASKLTIEEATFRDLQEKKMELYRAIVSMEKDGGADGALQGRAEHIQTDLDELVKNLNERCKKYGLRAKPTSLLELPFGWQTGIQETAADWDEDWDKFEEEGFTFVKEFTLDVQNVIAPPKQKSSSAQVVKPSALQSPVAPSSPHADVDKEKPLTSDGHAVENGIHHNKSENGTPKSAPSSPAATSTIESPSRDFADSVYGKTTAVDSSLHYDKETQSDHEAASSVLYEDRSFDEPAWGTFDTNDDLDSVWGFNPVSSSKDTDHEGFKEDYSFGSMEFGLNPIRTGPPQAGFQKKSMFFDESVPSTPLYASGFSPKYSEPSRPSFDSSSGQKKSIFFDESVPSTPLYTSGFSPKYGEPSGASFDSSSRFDSFNMPDSGVFSQRDAFSRFDSFNTQDSGTFPQRNMFSRFDSFSTHDGESFPQRETLTRFDSIRSSVDFDQGHGFPSFDDSDPFGTGPFRTSKESQTPKSSDNWGHTPKSADNWSAF</sequence>